<organism evidence="1 2">
    <name type="scientific">Naganishia friedmannii</name>
    <dbReference type="NCBI Taxonomy" id="89922"/>
    <lineage>
        <taxon>Eukaryota</taxon>
        <taxon>Fungi</taxon>
        <taxon>Dikarya</taxon>
        <taxon>Basidiomycota</taxon>
        <taxon>Agaricomycotina</taxon>
        <taxon>Tremellomycetes</taxon>
        <taxon>Filobasidiales</taxon>
        <taxon>Filobasidiaceae</taxon>
        <taxon>Naganishia</taxon>
    </lineage>
</organism>
<accession>A0ACC2VZE2</accession>
<reference evidence="1" key="1">
    <citation type="submission" date="2023-04" db="EMBL/GenBank/DDBJ databases">
        <title>Draft Genome sequencing of Naganishia species isolated from polar environments using Oxford Nanopore Technology.</title>
        <authorList>
            <person name="Leo P."/>
            <person name="Venkateswaran K."/>
        </authorList>
    </citation>
    <scope>NUCLEOTIDE SEQUENCE</scope>
    <source>
        <strain evidence="1">MNA-CCFEE 5423</strain>
    </source>
</reference>
<dbReference type="Proteomes" id="UP001227268">
    <property type="component" value="Unassembled WGS sequence"/>
</dbReference>
<gene>
    <name evidence="1" type="ORF">QFC21_002061</name>
</gene>
<dbReference type="EMBL" id="JASBWT010000005">
    <property type="protein sequence ID" value="KAJ9104563.1"/>
    <property type="molecule type" value="Genomic_DNA"/>
</dbReference>
<name>A0ACC2VZE2_9TREE</name>
<keyword evidence="2" id="KW-1185">Reference proteome</keyword>
<comment type="caution">
    <text evidence="1">The sequence shown here is derived from an EMBL/GenBank/DDBJ whole genome shotgun (WGS) entry which is preliminary data.</text>
</comment>
<sequence length="245" mass="25261">MPMVSKLLLLLLAIFGAIMAQADPRVLVYTATFGYRHDSIPTAIEVLRQQGPQYNVSFDFTEDPNKFTQDNLANYDGVLFVSNSEEVLNDTGKAAFQDWLQKGGVFAGAHSASACLFNTSFFNATVGALFDYHPDLQSARHLMNGLLWALDGKTTRAYNTNALVGNATLSANSASTTTSATLAAPSSASQSADMTSTGTTGPQSRSTAPAASPPAASSTANGASGKTIAGGAVALAVAGAALIGL</sequence>
<proteinExistence type="predicted"/>
<evidence type="ECO:0000313" key="2">
    <source>
        <dbReference type="Proteomes" id="UP001227268"/>
    </source>
</evidence>
<protein>
    <submittedName>
        <fullName evidence="1">Uncharacterized protein</fullName>
    </submittedName>
</protein>
<evidence type="ECO:0000313" key="1">
    <source>
        <dbReference type="EMBL" id="KAJ9104563.1"/>
    </source>
</evidence>